<dbReference type="Proteomes" id="UP001596058">
    <property type="component" value="Unassembled WGS sequence"/>
</dbReference>
<evidence type="ECO:0000256" key="1">
    <source>
        <dbReference type="SAM" id="SignalP"/>
    </source>
</evidence>
<feature type="chain" id="PRO_5045692768" description="Secreted protein" evidence="1">
    <location>
        <begin position="29"/>
        <end position="190"/>
    </location>
</feature>
<evidence type="ECO:0000313" key="2">
    <source>
        <dbReference type="EMBL" id="MFC5835926.1"/>
    </source>
</evidence>
<proteinExistence type="predicted"/>
<dbReference type="RefSeq" id="WP_379525333.1">
    <property type="nucleotide sequence ID" value="NZ_JBHSPA010000136.1"/>
</dbReference>
<evidence type="ECO:0000313" key="3">
    <source>
        <dbReference type="Proteomes" id="UP001596058"/>
    </source>
</evidence>
<dbReference type="InterPro" id="IPR006311">
    <property type="entry name" value="TAT_signal"/>
</dbReference>
<dbReference type="PROSITE" id="PS51318">
    <property type="entry name" value="TAT"/>
    <property type="match status" value="1"/>
</dbReference>
<protein>
    <recommendedName>
        <fullName evidence="4">Secreted protein</fullName>
    </recommendedName>
</protein>
<reference evidence="3" key="1">
    <citation type="journal article" date="2019" name="Int. J. Syst. Evol. Microbiol.">
        <title>The Global Catalogue of Microorganisms (GCM) 10K type strain sequencing project: providing services to taxonomists for standard genome sequencing and annotation.</title>
        <authorList>
            <consortium name="The Broad Institute Genomics Platform"/>
            <consortium name="The Broad Institute Genome Sequencing Center for Infectious Disease"/>
            <person name="Wu L."/>
            <person name="Ma J."/>
        </authorList>
    </citation>
    <scope>NUCLEOTIDE SEQUENCE [LARGE SCALE GENOMIC DNA]</scope>
    <source>
        <strain evidence="3">CCUG 53903</strain>
    </source>
</reference>
<keyword evidence="1" id="KW-0732">Signal</keyword>
<keyword evidence="3" id="KW-1185">Reference proteome</keyword>
<gene>
    <name evidence="2" type="ORF">ACFPZ3_69960</name>
</gene>
<name>A0ABW1DFQ0_9ACTN</name>
<feature type="signal peptide" evidence="1">
    <location>
        <begin position="1"/>
        <end position="28"/>
    </location>
</feature>
<dbReference type="EMBL" id="JBHSPA010000136">
    <property type="protein sequence ID" value="MFC5835926.1"/>
    <property type="molecule type" value="Genomic_DNA"/>
</dbReference>
<comment type="caution">
    <text evidence="2">The sequence shown here is derived from an EMBL/GenBank/DDBJ whole genome shotgun (WGS) entry which is preliminary data.</text>
</comment>
<accession>A0ABW1DFQ0</accession>
<evidence type="ECO:0008006" key="4">
    <source>
        <dbReference type="Google" id="ProtNLM"/>
    </source>
</evidence>
<organism evidence="2 3">
    <name type="scientific">Nonomuraea insulae</name>
    <dbReference type="NCBI Taxonomy" id="1616787"/>
    <lineage>
        <taxon>Bacteria</taxon>
        <taxon>Bacillati</taxon>
        <taxon>Actinomycetota</taxon>
        <taxon>Actinomycetes</taxon>
        <taxon>Streptosporangiales</taxon>
        <taxon>Streptosporangiaceae</taxon>
        <taxon>Nonomuraea</taxon>
    </lineage>
</organism>
<sequence>MPTLTPRSLIRGAAIPAAMALAATAPQAAAHTGQTLLTCTVSTTSGKPITLDPPVRLVAQRVTARATLALSQCTSPTGAHARLRSGWLTAHGTGQASCVSVSDINAGGRITWYDADKRQAGTSVLNPDTVRTGTVKSYNPGNLLLSGKVTKGRLTGATVTGNAVPTSDVSACATTGLTSVAGAGKVTFTV</sequence>